<dbReference type="AlphaFoldDB" id="A0A835WFU9"/>
<evidence type="ECO:0000256" key="7">
    <source>
        <dbReference type="ARBA" id="ARBA00023136"/>
    </source>
</evidence>
<evidence type="ECO:0000256" key="4">
    <source>
        <dbReference type="ARBA" id="ARBA00022448"/>
    </source>
</evidence>
<dbReference type="GO" id="GO:0006886">
    <property type="term" value="P:intracellular protein transport"/>
    <property type="evidence" value="ECO:0007669"/>
    <property type="project" value="InterPro"/>
</dbReference>
<proteinExistence type="inferred from homology"/>
<keyword evidence="6" id="KW-0333">Golgi apparatus</keyword>
<evidence type="ECO:0000256" key="6">
    <source>
        <dbReference type="ARBA" id="ARBA00023034"/>
    </source>
</evidence>
<dbReference type="InterPro" id="IPR019335">
    <property type="entry name" value="COG7"/>
</dbReference>
<dbReference type="GO" id="GO:0017119">
    <property type="term" value="C:Golgi transport complex"/>
    <property type="evidence" value="ECO:0007669"/>
    <property type="project" value="InterPro"/>
</dbReference>
<evidence type="ECO:0000256" key="3">
    <source>
        <dbReference type="ARBA" id="ARBA00020984"/>
    </source>
</evidence>
<keyword evidence="7" id="KW-0472">Membrane</keyword>
<dbReference type="Proteomes" id="UP000613740">
    <property type="component" value="Unassembled WGS sequence"/>
</dbReference>
<organism evidence="9 10">
    <name type="scientific">Chlamydomonas schloesseri</name>
    <dbReference type="NCBI Taxonomy" id="2026947"/>
    <lineage>
        <taxon>Eukaryota</taxon>
        <taxon>Viridiplantae</taxon>
        <taxon>Chlorophyta</taxon>
        <taxon>core chlorophytes</taxon>
        <taxon>Chlorophyceae</taxon>
        <taxon>CS clade</taxon>
        <taxon>Chlamydomonadales</taxon>
        <taxon>Chlamydomonadaceae</taxon>
        <taxon>Chlamydomonas</taxon>
    </lineage>
</organism>
<dbReference type="OrthoDB" id="245173at2759"/>
<accession>A0A835WFU9</accession>
<evidence type="ECO:0000256" key="5">
    <source>
        <dbReference type="ARBA" id="ARBA00022927"/>
    </source>
</evidence>
<gene>
    <name evidence="9" type="ORF">HYH02_008248</name>
</gene>
<evidence type="ECO:0000313" key="9">
    <source>
        <dbReference type="EMBL" id="KAG2446680.1"/>
    </source>
</evidence>
<comment type="similarity">
    <text evidence="2">Belongs to the COG7 family.</text>
</comment>
<dbReference type="GO" id="GO:0000139">
    <property type="term" value="C:Golgi membrane"/>
    <property type="evidence" value="ECO:0007669"/>
    <property type="project" value="UniProtKB-SubCell"/>
</dbReference>
<comment type="subcellular location">
    <subcellularLocation>
        <location evidence="1">Golgi apparatus membrane</location>
        <topology evidence="1">Peripheral membrane protein</topology>
    </subcellularLocation>
</comment>
<dbReference type="PANTHER" id="PTHR21443:SF0">
    <property type="entry name" value="CONSERVED OLIGOMERIC GOLGI COMPLEX SUBUNIT 7"/>
    <property type="match status" value="1"/>
</dbReference>
<reference evidence="9" key="1">
    <citation type="journal article" date="2020" name="bioRxiv">
        <title>Comparative genomics of Chlamydomonas.</title>
        <authorList>
            <person name="Craig R.J."/>
            <person name="Hasan A.R."/>
            <person name="Ness R.W."/>
            <person name="Keightley P.D."/>
        </authorList>
    </citation>
    <scope>NUCLEOTIDE SEQUENCE</scope>
    <source>
        <strain evidence="9">CCAP 11/173</strain>
    </source>
</reference>
<name>A0A835WFU9_9CHLO</name>
<evidence type="ECO:0000256" key="1">
    <source>
        <dbReference type="ARBA" id="ARBA00004395"/>
    </source>
</evidence>
<dbReference type="GO" id="GO:0006890">
    <property type="term" value="P:retrograde vesicle-mediated transport, Golgi to endoplasmic reticulum"/>
    <property type="evidence" value="ECO:0007669"/>
    <property type="project" value="TreeGrafter"/>
</dbReference>
<comment type="caution">
    <text evidence="9">The sequence shown here is derived from an EMBL/GenBank/DDBJ whole genome shotgun (WGS) entry which is preliminary data.</text>
</comment>
<keyword evidence="10" id="KW-1185">Reference proteome</keyword>
<keyword evidence="4" id="KW-0813">Transport</keyword>
<evidence type="ECO:0000256" key="2">
    <source>
        <dbReference type="ARBA" id="ARBA00005831"/>
    </source>
</evidence>
<keyword evidence="5" id="KW-0653">Protein transport</keyword>
<dbReference type="PANTHER" id="PTHR21443">
    <property type="entry name" value="CONSERVED OLIGOMERIC GOLGI COMPLEX COMPONENT 7"/>
    <property type="match status" value="1"/>
</dbReference>
<dbReference type="Pfam" id="PF10191">
    <property type="entry name" value="COG7"/>
    <property type="match status" value="1"/>
</dbReference>
<evidence type="ECO:0000313" key="10">
    <source>
        <dbReference type="Proteomes" id="UP000613740"/>
    </source>
</evidence>
<sequence length="807" mass="82589">MADILNEAFGEDNFDPIAWINNACNHNKPADEPLEKYLAELEMRLQLNAEDIEATLSDNSSQAMRRIPFAIQEIYRLQGDIQGMQDQVQVLAGSVQRDATDARVSVEHIAQLHLVKANMESACNSLKEATELSGLFVKVEEVFAAGDLPKVAEILASMRRSLSLVGDVPEFRAGRQKLRALEDRLQTQVEGSLGEALARGADDEAMRKLCGLLLAVDRYGTIESLYVSTKLAKVHALWEEVAAAGAAAPDGAASWLATFMSRLLALLEAEACWAAAVLPGQAAALLGALCLAVFTKISKAARDRLAPVRHIGPLAGFAREVGGFGRALNELLRDVDAGRRREIIALVYAPLEDKVAAYGELEAAQLAADLRAALPPVTAAAAAAAAGGEEAEGAVSRLAASIRPAFAALHAAVERCNALTGGSEVRALLKAVDGELSGYLGALQSAVSGLGAKHKARAAAGAAGGASAAEDGEDIANVLQLIKVGRELSAAVGRLEAALRTAVGAAVSRLQALVSGAAPAAAAAAAAAASGTPFASSSAPAGGAAGLSGAAEADPVALRLVAGKGERLTKLVKLGASLSDPRFMVLPSSVGSLDGFSATVQSTVFDVLLARVASLLAPLPGLPEWRKGAEGSAHPAAPLPSFNTYPLPYVTAIGDHLMAMPQQLEVLMGDNGDDASAAAAPGGAEAGGAAEWEELAAEWLDKAVSGAAGMYADAIFKIGELGQQGGCQLATDVEYFVNVMGALHVAPPPSLLTVQLLAGAAPEEFAELGRGALAEGAADGPALRALAGMRRIALEPAAGAAAPPAQA</sequence>
<dbReference type="EMBL" id="JAEHOD010000025">
    <property type="protein sequence ID" value="KAG2446680.1"/>
    <property type="molecule type" value="Genomic_DNA"/>
</dbReference>
<evidence type="ECO:0000256" key="8">
    <source>
        <dbReference type="ARBA" id="ARBA00031345"/>
    </source>
</evidence>
<dbReference type="GO" id="GO:0007030">
    <property type="term" value="P:Golgi organization"/>
    <property type="evidence" value="ECO:0007669"/>
    <property type="project" value="TreeGrafter"/>
</dbReference>
<protein>
    <recommendedName>
        <fullName evidence="3">Conserved oligomeric Golgi complex subunit 7</fullName>
    </recommendedName>
    <alternativeName>
        <fullName evidence="8">Component of oligomeric Golgi complex 7</fullName>
    </alternativeName>
</protein>